<dbReference type="RefSeq" id="WP_007093423.1">
    <property type="nucleotide sequence ID" value="NZ_DS544873.1"/>
</dbReference>
<comment type="caution">
    <text evidence="2">The sequence shown here is derived from an EMBL/GenBank/DDBJ whole genome shotgun (WGS) entry which is preliminary data.</text>
</comment>
<evidence type="ECO:0000313" key="3">
    <source>
        <dbReference type="Proteomes" id="UP000002945"/>
    </source>
</evidence>
<protein>
    <recommendedName>
        <fullName evidence="4">DUF5723 domain-containing protein</fullName>
    </recommendedName>
</protein>
<organism evidence="2 3">
    <name type="scientific">Kordia algicida OT-1</name>
    <dbReference type="NCBI Taxonomy" id="391587"/>
    <lineage>
        <taxon>Bacteria</taxon>
        <taxon>Pseudomonadati</taxon>
        <taxon>Bacteroidota</taxon>
        <taxon>Flavobacteriia</taxon>
        <taxon>Flavobacteriales</taxon>
        <taxon>Flavobacteriaceae</taxon>
        <taxon>Kordia</taxon>
    </lineage>
</organism>
<name>A9ECY8_9FLAO</name>
<feature type="chain" id="PRO_5002738301" description="DUF5723 domain-containing protein" evidence="1">
    <location>
        <begin position="22"/>
        <end position="456"/>
    </location>
</feature>
<dbReference type="OrthoDB" id="9801336at2"/>
<dbReference type="Pfam" id="PF06980">
    <property type="entry name" value="DUF1302"/>
    <property type="match status" value="1"/>
</dbReference>
<dbReference type="Proteomes" id="UP000002945">
    <property type="component" value="Unassembled WGS sequence"/>
</dbReference>
<keyword evidence="1" id="KW-0732">Signal</keyword>
<dbReference type="STRING" id="391587.KAOT1_04260"/>
<dbReference type="EMBL" id="ABIB01000020">
    <property type="protein sequence ID" value="EDP94335.1"/>
    <property type="molecule type" value="Genomic_DNA"/>
</dbReference>
<dbReference type="AlphaFoldDB" id="A9ECY8"/>
<dbReference type="InterPro" id="IPR010727">
    <property type="entry name" value="DUF1302"/>
</dbReference>
<gene>
    <name evidence="2" type="ORF">KAOT1_04260</name>
</gene>
<feature type="signal peptide" evidence="1">
    <location>
        <begin position="1"/>
        <end position="21"/>
    </location>
</feature>
<feature type="non-terminal residue" evidence="2">
    <location>
        <position position="456"/>
    </location>
</feature>
<evidence type="ECO:0008006" key="4">
    <source>
        <dbReference type="Google" id="ProtNLM"/>
    </source>
</evidence>
<proteinExistence type="predicted"/>
<sequence length="456" mass="52195">MIKSFFSITVCFLLFAHVSFSQTPIPEKKKDTIKKQQGGINLDMLDGDMFDTGTEEVTVVENNLDEVETKKSFWKEYVFSPSRLGASYEFTYNFTDPTEVIKNRFAFRIEYSKFLFNNLFVQLDTKSFIFMDGDSRSRELTYFNNDDFERANVGFGSITRNAFIQYSYKQSSFKVGIQTLAWGESDFAAVTDEINPFDFRDPLNLNIDELRVGQFMVGLNFYTSIGNFSSFFVPNAKFNLFPKEGTRFFEDPFAGTDIVTQEVDDGKNSIEYGFRWKKAFEKSDVSLIVTSLIDNNLAQEQVNPNLVLLREKRFTTVGMSFNYAIGNLLIRGENAIKFPRTFNTASLELIERNAFDTSLGFEYGLNSTTTFTLELVNNHVIDWTEDIVGVPRNNFTAFFVVVKELMKNNLSLNYITMYNGPNTTFFNLLSGAYKLNDNMTLSLDAIIPITNDEQSA</sequence>
<dbReference type="HOGENOM" id="CLU_600689_0_0_10"/>
<accession>A9ECY8</accession>
<dbReference type="eggNOG" id="COG3103">
    <property type="taxonomic scope" value="Bacteria"/>
</dbReference>
<evidence type="ECO:0000313" key="2">
    <source>
        <dbReference type="EMBL" id="EDP94335.1"/>
    </source>
</evidence>
<reference evidence="2 3" key="1">
    <citation type="journal article" date="2011" name="J. Bacteriol.">
        <title>Genome sequence of the algicidal bacterium Kordia algicida OT-1.</title>
        <authorList>
            <person name="Lee H.S."/>
            <person name="Kang S.G."/>
            <person name="Kwon K.K."/>
            <person name="Lee J.H."/>
            <person name="Kim S.J."/>
        </authorList>
    </citation>
    <scope>NUCLEOTIDE SEQUENCE [LARGE SCALE GENOMIC DNA]</scope>
    <source>
        <strain evidence="2 3">OT-1</strain>
    </source>
</reference>
<keyword evidence="3" id="KW-1185">Reference proteome</keyword>
<evidence type="ECO:0000256" key="1">
    <source>
        <dbReference type="SAM" id="SignalP"/>
    </source>
</evidence>